<keyword evidence="1 2" id="KW-0238">DNA-binding</keyword>
<name>A0A4R5CLT1_9ACTN</name>
<dbReference type="SUPFAM" id="SSF48498">
    <property type="entry name" value="Tetracyclin repressor-like, C-terminal domain"/>
    <property type="match status" value="1"/>
</dbReference>
<dbReference type="InterPro" id="IPR036271">
    <property type="entry name" value="Tet_transcr_reg_TetR-rel_C_sf"/>
</dbReference>
<dbReference type="Gene3D" id="1.10.357.10">
    <property type="entry name" value="Tetracycline Repressor, domain 2"/>
    <property type="match status" value="1"/>
</dbReference>
<evidence type="ECO:0000313" key="5">
    <source>
        <dbReference type="Proteomes" id="UP000294739"/>
    </source>
</evidence>
<feature type="DNA-binding region" description="H-T-H motif" evidence="2">
    <location>
        <begin position="30"/>
        <end position="49"/>
    </location>
</feature>
<dbReference type="AlphaFoldDB" id="A0A4R5CLT1"/>
<dbReference type="OrthoDB" id="6929199at2"/>
<dbReference type="SUPFAM" id="SSF46689">
    <property type="entry name" value="Homeodomain-like"/>
    <property type="match status" value="1"/>
</dbReference>
<sequence length="189" mass="19714">MTTAKGEQRRADLIRAATEILLTSGLEAVSHRAVAARAGVALGATTYYFADLADLRRAAVDALADADAARMRSAVEALPARRRTGPAVARIIASLLTPGEYDALVAWYERYIHAAREPVLADAARRTNAAALQHVETVLERSGLDAGVPAQVVLAVVDGAVIAALVDGADLGGVRRAAADALTAILQRP</sequence>
<evidence type="ECO:0000259" key="3">
    <source>
        <dbReference type="PROSITE" id="PS50977"/>
    </source>
</evidence>
<dbReference type="GO" id="GO:0003677">
    <property type="term" value="F:DNA binding"/>
    <property type="evidence" value="ECO:0007669"/>
    <property type="project" value="UniProtKB-UniRule"/>
</dbReference>
<evidence type="ECO:0000313" key="4">
    <source>
        <dbReference type="EMBL" id="TDE01312.1"/>
    </source>
</evidence>
<dbReference type="EMBL" id="SMKZ01000042">
    <property type="protein sequence ID" value="TDE01312.1"/>
    <property type="molecule type" value="Genomic_DNA"/>
</dbReference>
<protein>
    <submittedName>
        <fullName evidence="4">TetR family transcriptional regulator</fullName>
    </submittedName>
</protein>
<reference evidence="4 5" key="1">
    <citation type="submission" date="2019-03" db="EMBL/GenBank/DDBJ databases">
        <title>Draft genome sequences of novel Actinobacteria.</title>
        <authorList>
            <person name="Sahin N."/>
            <person name="Ay H."/>
            <person name="Saygin H."/>
        </authorList>
    </citation>
    <scope>NUCLEOTIDE SEQUENCE [LARGE SCALE GENOMIC DNA]</scope>
    <source>
        <strain evidence="4 5">5K138</strain>
    </source>
</reference>
<gene>
    <name evidence="4" type="ORF">E1269_23405</name>
</gene>
<comment type="caution">
    <text evidence="4">The sequence shown here is derived from an EMBL/GenBank/DDBJ whole genome shotgun (WGS) entry which is preliminary data.</text>
</comment>
<dbReference type="InterPro" id="IPR009057">
    <property type="entry name" value="Homeodomain-like_sf"/>
</dbReference>
<dbReference type="InParanoid" id="A0A4R5CLT1"/>
<dbReference type="InterPro" id="IPR041583">
    <property type="entry name" value="TetR_C_31"/>
</dbReference>
<accession>A0A4R5CLT1</accession>
<proteinExistence type="predicted"/>
<evidence type="ECO:0000256" key="1">
    <source>
        <dbReference type="ARBA" id="ARBA00023125"/>
    </source>
</evidence>
<dbReference type="Pfam" id="PF17940">
    <property type="entry name" value="TetR_C_31"/>
    <property type="match status" value="1"/>
</dbReference>
<dbReference type="InterPro" id="IPR001647">
    <property type="entry name" value="HTH_TetR"/>
</dbReference>
<keyword evidence="5" id="KW-1185">Reference proteome</keyword>
<dbReference type="Proteomes" id="UP000294739">
    <property type="component" value="Unassembled WGS sequence"/>
</dbReference>
<organism evidence="4 5">
    <name type="scientific">Jiangella asiatica</name>
    <dbReference type="NCBI Taxonomy" id="2530372"/>
    <lineage>
        <taxon>Bacteria</taxon>
        <taxon>Bacillati</taxon>
        <taxon>Actinomycetota</taxon>
        <taxon>Actinomycetes</taxon>
        <taxon>Jiangellales</taxon>
        <taxon>Jiangellaceae</taxon>
        <taxon>Jiangella</taxon>
    </lineage>
</organism>
<dbReference type="RefSeq" id="WP_131899098.1">
    <property type="nucleotide sequence ID" value="NZ_SMKZ01000042.1"/>
</dbReference>
<evidence type="ECO:0000256" key="2">
    <source>
        <dbReference type="PROSITE-ProRule" id="PRU00335"/>
    </source>
</evidence>
<dbReference type="PROSITE" id="PS50977">
    <property type="entry name" value="HTH_TETR_2"/>
    <property type="match status" value="1"/>
</dbReference>
<feature type="domain" description="HTH tetR-type" evidence="3">
    <location>
        <begin position="7"/>
        <end position="67"/>
    </location>
</feature>